<proteinExistence type="predicted"/>
<organism evidence="1 2">
    <name type="scientific">Bagarius yarrelli</name>
    <name type="common">Goonch</name>
    <name type="synonym">Bagrus yarrelli</name>
    <dbReference type="NCBI Taxonomy" id="175774"/>
    <lineage>
        <taxon>Eukaryota</taxon>
        <taxon>Metazoa</taxon>
        <taxon>Chordata</taxon>
        <taxon>Craniata</taxon>
        <taxon>Vertebrata</taxon>
        <taxon>Euteleostomi</taxon>
        <taxon>Actinopterygii</taxon>
        <taxon>Neopterygii</taxon>
        <taxon>Teleostei</taxon>
        <taxon>Ostariophysi</taxon>
        <taxon>Siluriformes</taxon>
        <taxon>Sisoridae</taxon>
        <taxon>Sisorinae</taxon>
        <taxon>Bagarius</taxon>
    </lineage>
</organism>
<name>A0A556TY43_BAGYA</name>
<keyword evidence="2" id="KW-1185">Reference proteome</keyword>
<dbReference type="AlphaFoldDB" id="A0A556TY43"/>
<evidence type="ECO:0000313" key="2">
    <source>
        <dbReference type="Proteomes" id="UP000319801"/>
    </source>
</evidence>
<dbReference type="EMBL" id="VCAZ01000028">
    <property type="protein sequence ID" value="TSL22056.1"/>
    <property type="molecule type" value="Genomic_DNA"/>
</dbReference>
<dbReference type="Proteomes" id="UP000319801">
    <property type="component" value="Unassembled WGS sequence"/>
</dbReference>
<accession>A0A556TY43</accession>
<sequence length="185" mass="20499">MFDSLEPASRFIRLPKKSRSKRTELFVTRPSPVAVRLGVSHQPKPRLLMEASETCAVITVTLQPRSLVGLFAFRLGRLCAEPERRTTPDTSLIKWFNKCCFTVWPAVASSTGPTDVHAAGLPLPKSALPPLFPHTPVSGAVIELSVHSVLHKPEYILYITTDYKCPLDEFRKCVVVSSSPSSTRK</sequence>
<gene>
    <name evidence="1" type="ORF">Baya_6352</name>
</gene>
<evidence type="ECO:0000313" key="1">
    <source>
        <dbReference type="EMBL" id="TSL22056.1"/>
    </source>
</evidence>
<comment type="caution">
    <text evidence="1">The sequence shown here is derived from an EMBL/GenBank/DDBJ whole genome shotgun (WGS) entry which is preliminary data.</text>
</comment>
<dbReference type="OrthoDB" id="10530034at2759"/>
<protein>
    <submittedName>
        <fullName evidence="1">Uncharacterized protein</fullName>
    </submittedName>
</protein>
<reference evidence="1 2" key="1">
    <citation type="journal article" date="2019" name="Genome Biol. Evol.">
        <title>Whole-Genome Sequencing of the Giant Devil Catfish, Bagarius yarrelli.</title>
        <authorList>
            <person name="Jiang W."/>
            <person name="Lv Y."/>
            <person name="Cheng L."/>
            <person name="Yang K."/>
            <person name="Chao B."/>
            <person name="Wang X."/>
            <person name="Li Y."/>
            <person name="Pan X."/>
            <person name="You X."/>
            <person name="Zhang Y."/>
            <person name="Yang J."/>
            <person name="Li J."/>
            <person name="Zhang X."/>
            <person name="Liu S."/>
            <person name="Sun C."/>
            <person name="Yang J."/>
            <person name="Shi Q."/>
        </authorList>
    </citation>
    <scope>NUCLEOTIDE SEQUENCE [LARGE SCALE GENOMIC DNA]</scope>
    <source>
        <strain evidence="1">JWS20170419001</strain>
        <tissue evidence="1">Muscle</tissue>
    </source>
</reference>